<dbReference type="AlphaFoldDB" id="A0A8H4R5M0"/>
<accession>A0A8H4R5M0</accession>
<protein>
    <submittedName>
        <fullName evidence="1">Uncharacterized protein</fullName>
    </submittedName>
</protein>
<comment type="caution">
    <text evidence="1">The sequence shown here is derived from an EMBL/GenBank/DDBJ whole genome shotgun (WGS) entry which is preliminary data.</text>
</comment>
<evidence type="ECO:0000313" key="2">
    <source>
        <dbReference type="Proteomes" id="UP000566819"/>
    </source>
</evidence>
<dbReference type="OrthoDB" id="21416at2759"/>
<keyword evidence="2" id="KW-1185">Reference proteome</keyword>
<organism evidence="1 2">
    <name type="scientific">Cudoniella acicularis</name>
    <dbReference type="NCBI Taxonomy" id="354080"/>
    <lineage>
        <taxon>Eukaryota</taxon>
        <taxon>Fungi</taxon>
        <taxon>Dikarya</taxon>
        <taxon>Ascomycota</taxon>
        <taxon>Pezizomycotina</taxon>
        <taxon>Leotiomycetes</taxon>
        <taxon>Helotiales</taxon>
        <taxon>Tricladiaceae</taxon>
        <taxon>Cudoniella</taxon>
    </lineage>
</organism>
<gene>
    <name evidence="1" type="ORF">G7Y89_g14141</name>
</gene>
<dbReference type="EMBL" id="JAAMPI010001794">
    <property type="protein sequence ID" value="KAF4624034.1"/>
    <property type="molecule type" value="Genomic_DNA"/>
</dbReference>
<proteinExistence type="predicted"/>
<name>A0A8H4R5M0_9HELO</name>
<evidence type="ECO:0000313" key="1">
    <source>
        <dbReference type="EMBL" id="KAF4624034.1"/>
    </source>
</evidence>
<dbReference type="Proteomes" id="UP000566819">
    <property type="component" value="Unassembled WGS sequence"/>
</dbReference>
<reference evidence="1 2" key="1">
    <citation type="submission" date="2020-03" db="EMBL/GenBank/DDBJ databases">
        <title>Draft Genome Sequence of Cudoniella acicularis.</title>
        <authorList>
            <person name="Buettner E."/>
            <person name="Kellner H."/>
        </authorList>
    </citation>
    <scope>NUCLEOTIDE SEQUENCE [LARGE SCALE GENOMIC DNA]</scope>
    <source>
        <strain evidence="1 2">DSM 108380</strain>
    </source>
</reference>
<sequence length="72" mass="8507">MASTPTTFDDVLVRFKSRLSAEELENFQVTSLEDVKLAVKYIQDEQGRRLEMMNFTRIQAFLEAMEQFVLHY</sequence>